<dbReference type="PANTHER" id="PTHR35191:SF1">
    <property type="entry name" value="PROPHAGE SIDE TAIL FIBER PROTEIN HOMOLOG STFQ-RELATED"/>
    <property type="match status" value="1"/>
</dbReference>
<dbReference type="OrthoDB" id="9810174at2"/>
<evidence type="ECO:0000256" key="2">
    <source>
        <dbReference type="ARBA" id="ARBA00022581"/>
    </source>
</evidence>
<dbReference type="GO" id="GO:0019062">
    <property type="term" value="P:virion attachment to host cell"/>
    <property type="evidence" value="ECO:0007669"/>
    <property type="project" value="InterPro"/>
</dbReference>
<name>A0A1I3I7A5_9GAMM</name>
<feature type="domain" description="Phage tail fibre protein N-terminal" evidence="4">
    <location>
        <begin position="1"/>
        <end position="133"/>
    </location>
</feature>
<feature type="coiled-coil region" evidence="3">
    <location>
        <begin position="402"/>
        <end position="429"/>
    </location>
</feature>
<dbReference type="Proteomes" id="UP000198919">
    <property type="component" value="Unassembled WGS sequence"/>
</dbReference>
<proteinExistence type="predicted"/>
<dbReference type="RefSeq" id="WP_092507186.1">
    <property type="nucleotide sequence ID" value="NZ_CAWRBN010000052.1"/>
</dbReference>
<evidence type="ECO:0000313" key="6">
    <source>
        <dbReference type="Proteomes" id="UP000198919"/>
    </source>
</evidence>
<feature type="coiled-coil region" evidence="3">
    <location>
        <begin position="534"/>
        <end position="561"/>
    </location>
</feature>
<feature type="coiled-coil region" evidence="3">
    <location>
        <begin position="252"/>
        <end position="279"/>
    </location>
</feature>
<reference evidence="6" key="1">
    <citation type="submission" date="2016-10" db="EMBL/GenBank/DDBJ databases">
        <authorList>
            <person name="Varghese N."/>
            <person name="Submissions S."/>
        </authorList>
    </citation>
    <scope>NUCLEOTIDE SEQUENCE [LARGE SCALE GENOMIC DNA]</scope>
    <source>
        <strain evidence="6">DSM 17908</strain>
    </source>
</reference>
<evidence type="ECO:0000259" key="4">
    <source>
        <dbReference type="Pfam" id="PF12571"/>
    </source>
</evidence>
<feature type="coiled-coil region" evidence="3">
    <location>
        <begin position="652"/>
        <end position="679"/>
    </location>
</feature>
<comment type="subcellular location">
    <subcellularLocation>
        <location evidence="1">Virion</location>
    </subcellularLocation>
</comment>
<dbReference type="InterPro" id="IPR022225">
    <property type="entry name" value="Phage_tail_fibre_N"/>
</dbReference>
<dbReference type="EMBL" id="FORG01000001">
    <property type="protein sequence ID" value="SFI43623.1"/>
    <property type="molecule type" value="Genomic_DNA"/>
</dbReference>
<dbReference type="GO" id="GO:0046718">
    <property type="term" value="P:symbiont entry into host cell"/>
    <property type="evidence" value="ECO:0007669"/>
    <property type="project" value="InterPro"/>
</dbReference>
<dbReference type="Pfam" id="PF03406">
    <property type="entry name" value="Phage_fiber_2"/>
    <property type="match status" value="1"/>
</dbReference>
<evidence type="ECO:0000313" key="5">
    <source>
        <dbReference type="EMBL" id="SFI43623.1"/>
    </source>
</evidence>
<organism evidence="5 6">
    <name type="scientific">Xenorhabdus mauleonii</name>
    <dbReference type="NCBI Taxonomy" id="351675"/>
    <lineage>
        <taxon>Bacteria</taxon>
        <taxon>Pseudomonadati</taxon>
        <taxon>Pseudomonadota</taxon>
        <taxon>Gammaproteobacteria</taxon>
        <taxon>Enterobacterales</taxon>
        <taxon>Morganellaceae</taxon>
        <taxon>Xenorhabdus</taxon>
    </lineage>
</organism>
<dbReference type="STRING" id="351675.SAMN05421680_101215"/>
<accession>A0A1I3I7A5</accession>
<dbReference type="PANTHER" id="PTHR35191">
    <property type="entry name" value="PROPHAGE SIDE TAIL FIBER PROTEIN HOMOLOG STFQ-RELATED"/>
    <property type="match status" value="1"/>
</dbReference>
<keyword evidence="3" id="KW-0175">Coiled coil</keyword>
<keyword evidence="2" id="KW-0945">Host-virus interaction</keyword>
<sequence length="1064" mass="116312">MSTKYFSLLTQAGTDKLKKAASSGMKLEITHMAVGDGNGNLPTPDANQSQLVNEQYRAEIDSLTIDPNNHNLIITEHFIPEGNGNWWVREIGLFDKEGTLIAIGNCGEIYKPESLEQMVRMTLAVDDHSQMEWIGLISGIATRQYVRNKIKDHADSRNHPDATLKEKGLVALSNDINSNNETHAATPKAVKTAYELADKAYKLAETVVSTDKYVPLTRKINGKELIHDVELAAADVNAYNKQETDGLIQPVKVQAEDAMKLAETAKKNAEIAVIQVEKKVPLTRKINGKELVNDIELTAADVHAYSKQETDDLLQPVRALSEDAMQLAVTANNNATTGIDNATKAINDVTTTIDEMKVALAGKVPLTRKINGKELVDDVELTATDVHAYSKQETDNLIQPVKVQAEDAIKLAETAKQSAENAVKLAEKKVPLTRKINGKELVDDVELTATDVHAYSKQETDSLIQPVKVQAEDAMKLAETAKQSAENAVKLAEKKVPLTRKINGKELIDDVELTATDVHAYNKQETDNLIQPVKVQAEDAMKLAETAKQSAEDAVKLAEKKVPLTRKINGKELVDDVELTATDVHAYNKQETDNLIQPVKVQAEDAMKLAEKKVPLTRKINGKELIDDVELTATDVHAYNKQETDNLIQPVKMQAEDAMKLAETAKQSAEDAVKLAEKKVPLTRKINGKELVNDVELTAADIHAYSKQETDNLIQPVKVQAEDAMKLAETANSNATTGIDTATKAINEMKAAIAGKVPLTRKINGKELTNDIELTASDLHVYTTEEVDGFIDDVRNLAHEANNNANGRVPMGRKVNGKALSSDIELAASDIGTYTKTEIDIKVDNVEAKAKEANNNANSRVPMERTVNGKALLSDIKLVASDVGAYTRTEVDTRINKVEVLASNANGNANGRLEKNQNGADIPDKQAFVRNIGLGDLVGLDITSSLIGVEHTIVRLGEIFMINGLIKDTKAIAKFNISEIGGVTYYTNFYQITLPMTLPNGIISCHASIVGDNFDNQKPGILADVKTQRNNANGMGLSKDTLTISVTTPHLDWIPYFYYQVVGY</sequence>
<gene>
    <name evidence="5" type="ORF">SAMN05421680_101215</name>
</gene>
<dbReference type="Pfam" id="PF12571">
    <property type="entry name" value="Phage_tail_fib"/>
    <property type="match status" value="1"/>
</dbReference>
<evidence type="ECO:0000256" key="1">
    <source>
        <dbReference type="ARBA" id="ARBA00004328"/>
    </source>
</evidence>
<dbReference type="AlphaFoldDB" id="A0A1I3I7A5"/>
<evidence type="ECO:0000256" key="3">
    <source>
        <dbReference type="SAM" id="Coils"/>
    </source>
</evidence>
<feature type="coiled-coil region" evidence="3">
    <location>
        <begin position="468"/>
        <end position="495"/>
    </location>
</feature>
<protein>
    <submittedName>
        <fullName evidence="5">Phage tail fibre repeat-containing protein</fullName>
    </submittedName>
</protein>
<dbReference type="InterPro" id="IPR051934">
    <property type="entry name" value="Phage_Tail_Fiber_Structural"/>
</dbReference>
<dbReference type="InterPro" id="IPR005068">
    <property type="entry name" value="Phage_lambda_Stf-r2"/>
</dbReference>